<proteinExistence type="inferred from homology"/>
<organism evidence="3 4">
    <name type="scientific">Akkermansia glycaniphila</name>
    <dbReference type="NCBI Taxonomy" id="1679444"/>
    <lineage>
        <taxon>Bacteria</taxon>
        <taxon>Pseudomonadati</taxon>
        <taxon>Verrucomicrobiota</taxon>
        <taxon>Verrucomicrobiia</taxon>
        <taxon>Verrucomicrobiales</taxon>
        <taxon>Akkermansiaceae</taxon>
        <taxon>Akkermansia</taxon>
    </lineage>
</organism>
<reference evidence="4" key="1">
    <citation type="submission" date="2016-09" db="EMBL/GenBank/DDBJ databases">
        <authorList>
            <person name="Koehorst J."/>
        </authorList>
    </citation>
    <scope>NUCLEOTIDE SEQUENCE [LARGE SCALE GENOMIC DNA]</scope>
</reference>
<gene>
    <name evidence="3" type="ORF">PYTT_1457</name>
</gene>
<dbReference type="PANTHER" id="PTHR11461">
    <property type="entry name" value="SERINE PROTEASE INHIBITOR, SERPIN"/>
    <property type="match status" value="1"/>
</dbReference>
<dbReference type="STRING" id="1679444.PYTT_1457"/>
<dbReference type="PATRIC" id="fig|1679444.3.peg.1458"/>
<comment type="similarity">
    <text evidence="1">Belongs to the serpin family.</text>
</comment>
<evidence type="ECO:0000259" key="2">
    <source>
        <dbReference type="SMART" id="SM00093"/>
    </source>
</evidence>
<dbReference type="AlphaFoldDB" id="A0A1C7PF05"/>
<dbReference type="InterPro" id="IPR036186">
    <property type="entry name" value="Serpin_sf"/>
</dbReference>
<dbReference type="GO" id="GO:0004867">
    <property type="term" value="F:serine-type endopeptidase inhibitor activity"/>
    <property type="evidence" value="ECO:0007669"/>
    <property type="project" value="InterPro"/>
</dbReference>
<dbReference type="Gene3D" id="3.30.497.10">
    <property type="entry name" value="Antithrombin, subunit I, domain 2"/>
    <property type="match status" value="1"/>
</dbReference>
<evidence type="ECO:0000256" key="1">
    <source>
        <dbReference type="RuleBase" id="RU000411"/>
    </source>
</evidence>
<dbReference type="Gene3D" id="2.30.39.10">
    <property type="entry name" value="Alpha-1-antitrypsin, domain 1"/>
    <property type="match status" value="1"/>
</dbReference>
<protein>
    <submittedName>
        <fullName evidence="3">Serpin (Serine protease inhibitor)</fullName>
    </submittedName>
</protein>
<dbReference type="PANTHER" id="PTHR11461:SF211">
    <property type="entry name" value="GH10112P-RELATED"/>
    <property type="match status" value="1"/>
</dbReference>
<dbReference type="InterPro" id="IPR000215">
    <property type="entry name" value="Serpin_fam"/>
</dbReference>
<dbReference type="InterPro" id="IPR042185">
    <property type="entry name" value="Serpin_sf_2"/>
</dbReference>
<dbReference type="SMART" id="SM00093">
    <property type="entry name" value="SERPIN"/>
    <property type="match status" value="1"/>
</dbReference>
<dbReference type="SUPFAM" id="SSF56574">
    <property type="entry name" value="Serpins"/>
    <property type="match status" value="1"/>
</dbReference>
<evidence type="ECO:0000313" key="4">
    <source>
        <dbReference type="Proteomes" id="UP000176204"/>
    </source>
</evidence>
<feature type="domain" description="Serpin" evidence="2">
    <location>
        <begin position="28"/>
        <end position="394"/>
    </location>
</feature>
<dbReference type="RefSeq" id="WP_067771556.1">
    <property type="nucleotide sequence ID" value="NZ_LIGX01000001.1"/>
</dbReference>
<dbReference type="Pfam" id="PF00079">
    <property type="entry name" value="Serpin"/>
    <property type="match status" value="1"/>
</dbReference>
<dbReference type="Proteomes" id="UP000176204">
    <property type="component" value="Chromosome I"/>
</dbReference>
<keyword evidence="4" id="KW-1185">Reference proteome</keyword>
<accession>A0A1C7PF05</accession>
<name>A0A1C7PF05_9BACT</name>
<evidence type="ECO:0000313" key="3">
    <source>
        <dbReference type="EMBL" id="SEH88635.1"/>
    </source>
</evidence>
<dbReference type="InterPro" id="IPR042178">
    <property type="entry name" value="Serpin_sf_1"/>
</dbReference>
<sequence>MANINQLLICSMVGLGTAFASDGQKFDIDLLQQVSKTAKGNVCISPYSAASCLSLLTPGAGGNTLKQMQAVLGDTSGLAAISDTTGLSLETANRVYINTDFPIAPAYAAALPKDSVVNIDFSGQPDPSRLTINKWVEGVTHDRIKDLLPPNSINPMTRLVAVNAIYMKDKWMSPFKAAQTTNRDFKRENGAVKQVPTMFQSSILPCVVTKEYSAISLDYRPGEGKNIEGKTIGAMIAILPPEGVSVDDFVRSLTPDSLSNIRKSLNNARNTEGEKPTVELFMPKFKFEADSDLSEPLKNMGMDDAFGENADFSKMTTTKMPLYVSAVYQKCFVAVDEDGTEAAAATAAVMMMRSAMVPKERISFALDRPFVWMIVPDRDSTDSPALFMGIVREP</sequence>
<dbReference type="OrthoDB" id="9764871at2"/>
<dbReference type="InterPro" id="IPR023796">
    <property type="entry name" value="Serpin_dom"/>
</dbReference>
<dbReference type="GO" id="GO:0005615">
    <property type="term" value="C:extracellular space"/>
    <property type="evidence" value="ECO:0007669"/>
    <property type="project" value="InterPro"/>
</dbReference>
<dbReference type="KEGG" id="agl:PYTT_1457"/>
<dbReference type="CDD" id="cd19590">
    <property type="entry name" value="serpin_thermopin-like"/>
    <property type="match status" value="1"/>
</dbReference>
<dbReference type="EMBL" id="LT629973">
    <property type="protein sequence ID" value="SEH88635.1"/>
    <property type="molecule type" value="Genomic_DNA"/>
</dbReference>